<feature type="transmembrane region" description="Helical" evidence="7">
    <location>
        <begin position="164"/>
        <end position="188"/>
    </location>
</feature>
<feature type="transmembrane region" description="Helical" evidence="7">
    <location>
        <begin position="225"/>
        <end position="246"/>
    </location>
</feature>
<feature type="transmembrane region" description="Helical" evidence="7">
    <location>
        <begin position="12"/>
        <end position="36"/>
    </location>
</feature>
<dbReference type="CDD" id="cd17321">
    <property type="entry name" value="MFS_MMR_MDR_like"/>
    <property type="match status" value="1"/>
</dbReference>
<name>A0A931E158_9CORY</name>
<dbReference type="InterPro" id="IPR020846">
    <property type="entry name" value="MFS_dom"/>
</dbReference>
<evidence type="ECO:0000313" key="9">
    <source>
        <dbReference type="EMBL" id="MBG6121735.1"/>
    </source>
</evidence>
<keyword evidence="5 7" id="KW-1133">Transmembrane helix</keyword>
<evidence type="ECO:0000256" key="7">
    <source>
        <dbReference type="SAM" id="Phobius"/>
    </source>
</evidence>
<dbReference type="PANTHER" id="PTHR42718:SF47">
    <property type="entry name" value="METHYL VIOLOGEN RESISTANCE PROTEIN SMVA"/>
    <property type="match status" value="1"/>
</dbReference>
<dbReference type="RefSeq" id="WP_290178835.1">
    <property type="nucleotide sequence ID" value="NZ_JADOUE010000001.1"/>
</dbReference>
<dbReference type="GO" id="GO:0005886">
    <property type="term" value="C:plasma membrane"/>
    <property type="evidence" value="ECO:0007669"/>
    <property type="project" value="UniProtKB-SubCell"/>
</dbReference>
<keyword evidence="10" id="KW-1185">Reference proteome</keyword>
<proteinExistence type="predicted"/>
<sequence>MFGVRASSPSRWAFFIVVSIGLLMVALDNSILYTALPALNAQLDASPLQSLWIINAYPLLITGLLLGTGTLGDRIGHKKMFVAGLLIFGAASLAAAFAPSPWALVAARGVLGIGAAAMMPATLALINQIFTEERERNIAIGIWASAAVVGAAIGPVVGGLLLEYFWWGSVFFINVPIVLVALAGTFLLGPPNHPNPAKQWDATSSLYALIALSGLTMVIKQVTHPGANLPLIIAALVCAVIGTIAFHRRQKKLTDPLLTFDIFRNRVFAGGVLAAIGAMFVLIGMELTSTQRLQLVHGFTPFHAGLATGAVAVVAFPFSIAGGALLERIGFLTITGSGFTVSVLGAALSWWGSHSGSFAVLLSGFLLIGAGTSFIMSVSSIAIIGAAPPERAGMAAGVEEVSYEFGTLITVAVTGSLLPAVYASLLPPELQAKGMDAMYDPTTNPLAAPAYTSAHETVILFLAVTAAIFGVVTAWCFRDNPTSPVQETHHA</sequence>
<dbReference type="InterPro" id="IPR011701">
    <property type="entry name" value="MFS"/>
</dbReference>
<comment type="subcellular location">
    <subcellularLocation>
        <location evidence="1">Cell membrane</location>
        <topology evidence="1">Multi-pass membrane protein</topology>
    </subcellularLocation>
</comment>
<dbReference type="PROSITE" id="PS50850">
    <property type="entry name" value="MFS"/>
    <property type="match status" value="1"/>
</dbReference>
<feature type="transmembrane region" description="Helical" evidence="7">
    <location>
        <begin position="105"/>
        <end position="126"/>
    </location>
</feature>
<dbReference type="GO" id="GO:0022857">
    <property type="term" value="F:transmembrane transporter activity"/>
    <property type="evidence" value="ECO:0007669"/>
    <property type="project" value="InterPro"/>
</dbReference>
<dbReference type="SUPFAM" id="SSF103473">
    <property type="entry name" value="MFS general substrate transporter"/>
    <property type="match status" value="1"/>
</dbReference>
<evidence type="ECO:0000256" key="6">
    <source>
        <dbReference type="ARBA" id="ARBA00023136"/>
    </source>
</evidence>
<feature type="domain" description="Major facilitator superfamily (MFS) profile" evidence="8">
    <location>
        <begin position="14"/>
        <end position="482"/>
    </location>
</feature>
<dbReference type="Gene3D" id="1.20.1720.10">
    <property type="entry name" value="Multidrug resistance protein D"/>
    <property type="match status" value="1"/>
</dbReference>
<feature type="transmembrane region" description="Helical" evidence="7">
    <location>
        <begin position="138"/>
        <end position="158"/>
    </location>
</feature>
<reference evidence="9" key="1">
    <citation type="submission" date="2020-11" db="EMBL/GenBank/DDBJ databases">
        <title>Sequencing the genomes of 1000 actinobacteria strains.</title>
        <authorList>
            <person name="Klenk H.-P."/>
        </authorList>
    </citation>
    <scope>NUCLEOTIDE SEQUENCE</scope>
    <source>
        <strain evidence="9">DSM 45632</strain>
    </source>
</reference>
<dbReference type="EMBL" id="JADOUE010000001">
    <property type="protein sequence ID" value="MBG6121735.1"/>
    <property type="molecule type" value="Genomic_DNA"/>
</dbReference>
<keyword evidence="3" id="KW-1003">Cell membrane</keyword>
<evidence type="ECO:0000256" key="2">
    <source>
        <dbReference type="ARBA" id="ARBA00022448"/>
    </source>
</evidence>
<dbReference type="Pfam" id="PF07690">
    <property type="entry name" value="MFS_1"/>
    <property type="match status" value="1"/>
</dbReference>
<evidence type="ECO:0000256" key="5">
    <source>
        <dbReference type="ARBA" id="ARBA00022989"/>
    </source>
</evidence>
<comment type="caution">
    <text evidence="9">The sequence shown here is derived from an EMBL/GenBank/DDBJ whole genome shotgun (WGS) entry which is preliminary data.</text>
</comment>
<dbReference type="Proteomes" id="UP000658613">
    <property type="component" value="Unassembled WGS sequence"/>
</dbReference>
<evidence type="ECO:0000256" key="4">
    <source>
        <dbReference type="ARBA" id="ARBA00022692"/>
    </source>
</evidence>
<protein>
    <submittedName>
        <fullName evidence="9">DHA2 family multidrug resistance protein-like MFS transporter</fullName>
    </submittedName>
</protein>
<evidence type="ECO:0000256" key="1">
    <source>
        <dbReference type="ARBA" id="ARBA00004651"/>
    </source>
</evidence>
<dbReference type="InterPro" id="IPR036259">
    <property type="entry name" value="MFS_trans_sf"/>
</dbReference>
<evidence type="ECO:0000313" key="10">
    <source>
        <dbReference type="Proteomes" id="UP000658613"/>
    </source>
</evidence>
<accession>A0A931E158</accession>
<feature type="transmembrane region" description="Helical" evidence="7">
    <location>
        <begin position="80"/>
        <end position="99"/>
    </location>
</feature>
<feature type="transmembrane region" description="Helical" evidence="7">
    <location>
        <begin position="305"/>
        <end position="326"/>
    </location>
</feature>
<feature type="transmembrane region" description="Helical" evidence="7">
    <location>
        <begin position="48"/>
        <end position="68"/>
    </location>
</feature>
<feature type="transmembrane region" description="Helical" evidence="7">
    <location>
        <begin position="405"/>
        <end position="425"/>
    </location>
</feature>
<keyword evidence="2" id="KW-0813">Transport</keyword>
<organism evidence="9 10">
    <name type="scientific">Corynebacterium aquatimens</name>
    <dbReference type="NCBI Taxonomy" id="1190508"/>
    <lineage>
        <taxon>Bacteria</taxon>
        <taxon>Bacillati</taxon>
        <taxon>Actinomycetota</taxon>
        <taxon>Actinomycetes</taxon>
        <taxon>Mycobacteriales</taxon>
        <taxon>Corynebacteriaceae</taxon>
        <taxon>Corynebacterium</taxon>
    </lineage>
</organism>
<evidence type="ECO:0000259" key="8">
    <source>
        <dbReference type="PROSITE" id="PS50850"/>
    </source>
</evidence>
<dbReference type="Gene3D" id="1.20.1250.20">
    <property type="entry name" value="MFS general substrate transporter like domains"/>
    <property type="match status" value="1"/>
</dbReference>
<feature type="transmembrane region" description="Helical" evidence="7">
    <location>
        <begin position="331"/>
        <end position="352"/>
    </location>
</feature>
<feature type="transmembrane region" description="Helical" evidence="7">
    <location>
        <begin position="200"/>
        <end position="219"/>
    </location>
</feature>
<feature type="transmembrane region" description="Helical" evidence="7">
    <location>
        <begin position="267"/>
        <end position="285"/>
    </location>
</feature>
<keyword evidence="6 7" id="KW-0472">Membrane</keyword>
<gene>
    <name evidence="9" type="ORF">IW254_000704</name>
</gene>
<dbReference type="AlphaFoldDB" id="A0A931E158"/>
<feature type="transmembrane region" description="Helical" evidence="7">
    <location>
        <begin position="358"/>
        <end position="384"/>
    </location>
</feature>
<evidence type="ECO:0000256" key="3">
    <source>
        <dbReference type="ARBA" id="ARBA00022475"/>
    </source>
</evidence>
<keyword evidence="4 7" id="KW-0812">Transmembrane</keyword>
<dbReference type="PANTHER" id="PTHR42718">
    <property type="entry name" value="MAJOR FACILITATOR SUPERFAMILY MULTIDRUG TRANSPORTER MFSC"/>
    <property type="match status" value="1"/>
</dbReference>
<feature type="transmembrane region" description="Helical" evidence="7">
    <location>
        <begin position="458"/>
        <end position="477"/>
    </location>
</feature>